<dbReference type="InterPro" id="IPR016181">
    <property type="entry name" value="Acyl_CoA_acyltransferase"/>
</dbReference>
<feature type="domain" description="N-acetyltransferase" evidence="3">
    <location>
        <begin position="39"/>
        <end position="189"/>
    </location>
</feature>
<dbReference type="PROSITE" id="PS51186">
    <property type="entry name" value="GNAT"/>
    <property type="match status" value="1"/>
</dbReference>
<proteinExistence type="predicted"/>
<evidence type="ECO:0000256" key="2">
    <source>
        <dbReference type="ARBA" id="ARBA00023315"/>
    </source>
</evidence>
<evidence type="ECO:0000313" key="5">
    <source>
        <dbReference type="Proteomes" id="UP001246244"/>
    </source>
</evidence>
<keyword evidence="5" id="KW-1185">Reference proteome</keyword>
<dbReference type="InterPro" id="IPR050680">
    <property type="entry name" value="YpeA/RimI_acetyltransf"/>
</dbReference>
<keyword evidence="1 4" id="KW-0808">Transferase</keyword>
<dbReference type="PANTHER" id="PTHR43420">
    <property type="entry name" value="ACETYLTRANSFERASE"/>
    <property type="match status" value="1"/>
</dbReference>
<dbReference type="Gene3D" id="3.40.630.30">
    <property type="match status" value="1"/>
</dbReference>
<dbReference type="Proteomes" id="UP001246244">
    <property type="component" value="Unassembled WGS sequence"/>
</dbReference>
<dbReference type="GO" id="GO:0016746">
    <property type="term" value="F:acyltransferase activity"/>
    <property type="evidence" value="ECO:0007669"/>
    <property type="project" value="UniProtKB-KW"/>
</dbReference>
<organism evidence="4 5">
    <name type="scientific">Methanosarcina baikalica</name>
    <dbReference type="NCBI Taxonomy" id="3073890"/>
    <lineage>
        <taxon>Archaea</taxon>
        <taxon>Methanobacteriati</taxon>
        <taxon>Methanobacteriota</taxon>
        <taxon>Stenosarchaea group</taxon>
        <taxon>Methanomicrobia</taxon>
        <taxon>Methanosarcinales</taxon>
        <taxon>Methanosarcinaceae</taxon>
        <taxon>Methanosarcina</taxon>
    </lineage>
</organism>
<sequence>MGLTKVHTRLITYLLSFKKLLQDAAGVLLLRQWKQIEKENIVSVEDSMLPEIRKIQAEGFKNGSLEKLVKYSKNSRNIFYVIKNGDKVVGYCIYYLKPILSFKGFEKQSVICSIATDRNFRGRGFAEKLLENSIEEMKLNGISSILLYVNVNNLPAIRLYKKTGFRVIKEVINICGQKETCYEMEFRLF</sequence>
<gene>
    <name evidence="4" type="ORF">RG963_12840</name>
</gene>
<keyword evidence="2 4" id="KW-0012">Acyltransferase</keyword>
<evidence type="ECO:0000313" key="4">
    <source>
        <dbReference type="EMBL" id="MDR7666647.1"/>
    </source>
</evidence>
<accession>A0ABU2D3Y4</accession>
<dbReference type="EMBL" id="JAVKPK010000060">
    <property type="protein sequence ID" value="MDR7666647.1"/>
    <property type="molecule type" value="Genomic_DNA"/>
</dbReference>
<dbReference type="Pfam" id="PF00583">
    <property type="entry name" value="Acetyltransf_1"/>
    <property type="match status" value="1"/>
</dbReference>
<comment type="caution">
    <text evidence="4">The sequence shown here is derived from an EMBL/GenBank/DDBJ whole genome shotgun (WGS) entry which is preliminary data.</text>
</comment>
<evidence type="ECO:0000256" key="1">
    <source>
        <dbReference type="ARBA" id="ARBA00022679"/>
    </source>
</evidence>
<dbReference type="EC" id="2.3.1.-" evidence="4"/>
<dbReference type="RefSeq" id="WP_310576676.1">
    <property type="nucleotide sequence ID" value="NZ_JAVKPK010000060.1"/>
</dbReference>
<dbReference type="PANTHER" id="PTHR43420:SF12">
    <property type="entry name" value="N-ACETYLTRANSFERASE DOMAIN-CONTAINING PROTEIN"/>
    <property type="match status" value="1"/>
</dbReference>
<dbReference type="CDD" id="cd04301">
    <property type="entry name" value="NAT_SF"/>
    <property type="match status" value="1"/>
</dbReference>
<reference evidence="5" key="1">
    <citation type="submission" date="2023-07" db="EMBL/GenBank/DDBJ databases">
        <title>Whole-genome sequencing of a new Methanosarcina sp. Z-7115.</title>
        <authorList>
            <person name="Zhilina T.N."/>
            <person name="Merkel A.Y."/>
        </authorList>
    </citation>
    <scope>NUCLEOTIDE SEQUENCE [LARGE SCALE GENOMIC DNA]</scope>
    <source>
        <strain evidence="5">Z-7115</strain>
    </source>
</reference>
<protein>
    <submittedName>
        <fullName evidence="4">N-acetyltransferase</fullName>
        <ecNumber evidence="4">2.3.1.-</ecNumber>
    </submittedName>
</protein>
<name>A0ABU2D3Y4_9EURY</name>
<dbReference type="InterPro" id="IPR000182">
    <property type="entry name" value="GNAT_dom"/>
</dbReference>
<evidence type="ECO:0000259" key="3">
    <source>
        <dbReference type="PROSITE" id="PS51186"/>
    </source>
</evidence>
<dbReference type="SUPFAM" id="SSF55729">
    <property type="entry name" value="Acyl-CoA N-acyltransferases (Nat)"/>
    <property type="match status" value="1"/>
</dbReference>